<accession>X1RBW4</accession>
<comment type="caution">
    <text evidence="2">The sequence shown here is derived from an EMBL/GenBank/DDBJ whole genome shotgun (WGS) entry which is preliminary data.</text>
</comment>
<dbReference type="EMBL" id="BARW01000436">
    <property type="protein sequence ID" value="GAI64481.1"/>
    <property type="molecule type" value="Genomic_DNA"/>
</dbReference>
<reference evidence="2" key="1">
    <citation type="journal article" date="2014" name="Front. Microbiol.">
        <title>High frequency of phylogenetically diverse reductive dehalogenase-homologous genes in deep subseafloor sedimentary metagenomes.</title>
        <authorList>
            <person name="Kawai M."/>
            <person name="Futagami T."/>
            <person name="Toyoda A."/>
            <person name="Takaki Y."/>
            <person name="Nishi S."/>
            <person name="Hori S."/>
            <person name="Arai W."/>
            <person name="Tsubouchi T."/>
            <person name="Morono Y."/>
            <person name="Uchiyama I."/>
            <person name="Ito T."/>
            <person name="Fujiyama A."/>
            <person name="Inagaki F."/>
            <person name="Takami H."/>
        </authorList>
    </citation>
    <scope>NUCLEOTIDE SEQUENCE</scope>
    <source>
        <strain evidence="2">Expedition CK06-06</strain>
    </source>
</reference>
<protein>
    <submittedName>
        <fullName evidence="2">Uncharacterized protein</fullName>
    </submittedName>
</protein>
<keyword evidence="1" id="KW-0472">Membrane</keyword>
<name>X1RBW4_9ZZZZ</name>
<keyword evidence="1" id="KW-0812">Transmembrane</keyword>
<keyword evidence="1" id="KW-1133">Transmembrane helix</keyword>
<dbReference type="AlphaFoldDB" id="X1RBW4"/>
<evidence type="ECO:0000256" key="1">
    <source>
        <dbReference type="SAM" id="Phobius"/>
    </source>
</evidence>
<evidence type="ECO:0000313" key="2">
    <source>
        <dbReference type="EMBL" id="GAI64481.1"/>
    </source>
</evidence>
<proteinExistence type="predicted"/>
<feature type="transmembrane region" description="Helical" evidence="1">
    <location>
        <begin position="6"/>
        <end position="22"/>
    </location>
</feature>
<organism evidence="2">
    <name type="scientific">marine sediment metagenome</name>
    <dbReference type="NCBI Taxonomy" id="412755"/>
    <lineage>
        <taxon>unclassified sequences</taxon>
        <taxon>metagenomes</taxon>
        <taxon>ecological metagenomes</taxon>
    </lineage>
</organism>
<gene>
    <name evidence="2" type="ORF">S12H4_01958</name>
</gene>
<sequence length="54" mass="6441">MIYFLWLIFLLIIGKFFYILFWQKERPIPKQVVIKAKNGKTKIIIDNSKEASPV</sequence>